<feature type="region of interest" description="Disordered" evidence="1">
    <location>
        <begin position="112"/>
        <end position="140"/>
    </location>
</feature>
<evidence type="ECO:0000256" key="1">
    <source>
        <dbReference type="SAM" id="MobiDB-lite"/>
    </source>
</evidence>
<keyword evidence="3" id="KW-1185">Reference proteome</keyword>
<proteinExistence type="predicted"/>
<reference evidence="3" key="1">
    <citation type="submission" date="2011-08" db="EMBL/GenBank/DDBJ databases">
        <authorList>
            <person name="Rombauts S."/>
        </authorList>
    </citation>
    <scope>NUCLEOTIDE SEQUENCE</scope>
    <source>
        <strain evidence="3">London</strain>
    </source>
</reference>
<sequence length="382" mass="43130">MYISGSQDSYISSLVVKMTKIVPHISDCDFTVEINDAHVIVQDKDGNSDPWIMSAIFFAKNRVDISAKITNCVDIKNPNGDSTIVNILFYSTLDLCKEKLRRISSGPLILENSRRKGNRSGHDTPIASTSQQSRNCDSYPLDSNEVTSNLNILKRCVDNLANKIDTLMKNLIERLNHIDDKLDSNSFSSSIRDPSLNITDHAMSEIAACRNDSKWRRRVKAMVWPQLDDIQNEACRKELLKGNKSASKTVISLARIIYGDKLKTHLLGEKGRLIRAPREGERSEVISAEDEEILREILSLFGNDLFNDPTNWEVLVRGPVNQCGRESKRNSNKVNSNSKRDLLEANVTQLESSTQMVTEPAKKKQKLDSEVNDEEFEDQLTE</sequence>
<dbReference type="KEGG" id="tut:107364322"/>
<evidence type="ECO:0000313" key="2">
    <source>
        <dbReference type="EnsemblMetazoa" id="tetur11g02840.1"/>
    </source>
</evidence>
<name>T1KH23_TETUR</name>
<gene>
    <name evidence="2" type="primary">107364322</name>
</gene>
<feature type="compositionally biased region" description="Acidic residues" evidence="1">
    <location>
        <begin position="370"/>
        <end position="382"/>
    </location>
</feature>
<feature type="compositionally biased region" description="Basic and acidic residues" evidence="1">
    <location>
        <begin position="360"/>
        <end position="369"/>
    </location>
</feature>
<feature type="region of interest" description="Disordered" evidence="1">
    <location>
        <begin position="349"/>
        <end position="382"/>
    </location>
</feature>
<dbReference type="AlphaFoldDB" id="T1KH23"/>
<reference evidence="2" key="2">
    <citation type="submission" date="2015-06" db="UniProtKB">
        <authorList>
            <consortium name="EnsemblMetazoa"/>
        </authorList>
    </citation>
    <scope>IDENTIFICATION</scope>
</reference>
<dbReference type="EMBL" id="CAEY01000073">
    <property type="status" value="NOT_ANNOTATED_CDS"/>
    <property type="molecule type" value="Genomic_DNA"/>
</dbReference>
<organism evidence="2 3">
    <name type="scientific">Tetranychus urticae</name>
    <name type="common">Two-spotted spider mite</name>
    <dbReference type="NCBI Taxonomy" id="32264"/>
    <lineage>
        <taxon>Eukaryota</taxon>
        <taxon>Metazoa</taxon>
        <taxon>Ecdysozoa</taxon>
        <taxon>Arthropoda</taxon>
        <taxon>Chelicerata</taxon>
        <taxon>Arachnida</taxon>
        <taxon>Acari</taxon>
        <taxon>Acariformes</taxon>
        <taxon>Trombidiformes</taxon>
        <taxon>Prostigmata</taxon>
        <taxon>Eleutherengona</taxon>
        <taxon>Raphignathae</taxon>
        <taxon>Tetranychoidea</taxon>
        <taxon>Tetranychidae</taxon>
        <taxon>Tetranychus</taxon>
    </lineage>
</organism>
<accession>T1KH23</accession>
<feature type="compositionally biased region" description="Polar residues" evidence="1">
    <location>
        <begin position="126"/>
        <end position="136"/>
    </location>
</feature>
<dbReference type="EnsemblMetazoa" id="tetur11g02840.1">
    <property type="protein sequence ID" value="tetur11g02840.1"/>
    <property type="gene ID" value="tetur11g02840"/>
</dbReference>
<dbReference type="Proteomes" id="UP000015104">
    <property type="component" value="Unassembled WGS sequence"/>
</dbReference>
<dbReference type="HOGENOM" id="CLU_061270_0_0_1"/>
<protein>
    <recommendedName>
        <fullName evidence="4">BEN domain-containing protein</fullName>
    </recommendedName>
</protein>
<evidence type="ECO:0008006" key="4">
    <source>
        <dbReference type="Google" id="ProtNLM"/>
    </source>
</evidence>
<evidence type="ECO:0000313" key="3">
    <source>
        <dbReference type="Proteomes" id="UP000015104"/>
    </source>
</evidence>